<reference evidence="1" key="1">
    <citation type="submission" date="2021-02" db="EMBL/GenBank/DDBJ databases">
        <authorList>
            <person name="Nowell W R."/>
        </authorList>
    </citation>
    <scope>NUCLEOTIDE SEQUENCE</scope>
</reference>
<evidence type="ECO:0000313" key="3">
    <source>
        <dbReference type="Proteomes" id="UP000663829"/>
    </source>
</evidence>
<dbReference type="EMBL" id="CAJNOQ010041283">
    <property type="protein sequence ID" value="CAF1623186.1"/>
    <property type="molecule type" value="Genomic_DNA"/>
</dbReference>
<proteinExistence type="predicted"/>
<keyword evidence="3" id="KW-1185">Reference proteome</keyword>
<evidence type="ECO:0000313" key="2">
    <source>
        <dbReference type="EMBL" id="CAF4514998.1"/>
    </source>
</evidence>
<dbReference type="Proteomes" id="UP000663829">
    <property type="component" value="Unassembled WGS sequence"/>
</dbReference>
<organism evidence="1 3">
    <name type="scientific">Didymodactylos carnosus</name>
    <dbReference type="NCBI Taxonomy" id="1234261"/>
    <lineage>
        <taxon>Eukaryota</taxon>
        <taxon>Metazoa</taxon>
        <taxon>Spiralia</taxon>
        <taxon>Gnathifera</taxon>
        <taxon>Rotifera</taxon>
        <taxon>Eurotatoria</taxon>
        <taxon>Bdelloidea</taxon>
        <taxon>Philodinida</taxon>
        <taxon>Philodinidae</taxon>
        <taxon>Didymodactylos</taxon>
    </lineage>
</organism>
<gene>
    <name evidence="1" type="ORF">GPM918_LOCUS43859</name>
    <name evidence="2" type="ORF">SRO942_LOCUS45493</name>
</gene>
<name>A0A816CK72_9BILA</name>
<dbReference type="EMBL" id="CAJOBC010108581">
    <property type="protein sequence ID" value="CAF4514998.1"/>
    <property type="molecule type" value="Genomic_DNA"/>
</dbReference>
<dbReference type="Proteomes" id="UP000681722">
    <property type="component" value="Unassembled WGS sequence"/>
</dbReference>
<sequence>MFRYREALQLRNGVK</sequence>
<feature type="non-terminal residue" evidence="1">
    <location>
        <position position="15"/>
    </location>
</feature>
<protein>
    <submittedName>
        <fullName evidence="1">Uncharacterized protein</fullName>
    </submittedName>
</protein>
<comment type="caution">
    <text evidence="1">The sequence shown here is derived from an EMBL/GenBank/DDBJ whole genome shotgun (WGS) entry which is preliminary data.</text>
</comment>
<accession>A0A816CK72</accession>
<evidence type="ECO:0000313" key="1">
    <source>
        <dbReference type="EMBL" id="CAF1623186.1"/>
    </source>
</evidence>